<dbReference type="Pfam" id="PF13472">
    <property type="entry name" value="Lipase_GDSL_2"/>
    <property type="match status" value="1"/>
</dbReference>
<dbReference type="RefSeq" id="WP_345447337.1">
    <property type="nucleotide sequence ID" value="NZ_BAABKP010000007.1"/>
</dbReference>
<name>A0ABP9BV69_9MICC</name>
<keyword evidence="3" id="KW-1185">Reference proteome</keyword>
<dbReference type="PANTHER" id="PTHR43784:SF2">
    <property type="entry name" value="GDSL-LIKE LIPASE_ACYLHYDROLASE, PUTATIVE (AFU_ORTHOLOGUE AFUA_2G00820)-RELATED"/>
    <property type="match status" value="1"/>
</dbReference>
<reference evidence="3" key="1">
    <citation type="journal article" date="2019" name="Int. J. Syst. Evol. Microbiol.">
        <title>The Global Catalogue of Microorganisms (GCM) 10K type strain sequencing project: providing services to taxonomists for standard genome sequencing and annotation.</title>
        <authorList>
            <consortium name="The Broad Institute Genomics Platform"/>
            <consortium name="The Broad Institute Genome Sequencing Center for Infectious Disease"/>
            <person name="Wu L."/>
            <person name="Ma J."/>
        </authorList>
    </citation>
    <scope>NUCLEOTIDE SEQUENCE [LARGE SCALE GENOMIC DNA]</scope>
    <source>
        <strain evidence="3">JCM 18541</strain>
    </source>
</reference>
<sequence length="270" mass="29963">MPLSRLEDSIRYVALGDSLSEGVGDDAPERPNGVRGWTDRVAEQFMLADKNALYANLAIRGRLLTPIIEEQVPAALELKPNLVSLVGGGNDSLRPGFDVDALMARYDEGFKALRDEGIEVFTLTGFDPGSKGFFSGNRARIALFNELLREVADNRGVTVVDYWRAHELLDFRFWAPDRLHMNAAGHTVVARKVLETLSAENINMGKPVVPEAIRKTRIQEARDNAKWAREFVVPWIGRRLRGTSSGDSISPKYPELTRFDALPEAGAEEA</sequence>
<dbReference type="Proteomes" id="UP001500187">
    <property type="component" value="Unassembled WGS sequence"/>
</dbReference>
<feature type="domain" description="SGNH hydrolase-type esterase" evidence="1">
    <location>
        <begin position="14"/>
        <end position="187"/>
    </location>
</feature>
<dbReference type="PANTHER" id="PTHR43784">
    <property type="entry name" value="GDSL-LIKE LIPASE/ACYLHYDROLASE, PUTATIVE (AFU_ORTHOLOGUE AFUA_2G00820)-RELATED"/>
    <property type="match status" value="1"/>
</dbReference>
<proteinExistence type="predicted"/>
<dbReference type="GO" id="GO:0016787">
    <property type="term" value="F:hydrolase activity"/>
    <property type="evidence" value="ECO:0007669"/>
    <property type="project" value="UniProtKB-KW"/>
</dbReference>
<dbReference type="InterPro" id="IPR036514">
    <property type="entry name" value="SGNH_hydro_sf"/>
</dbReference>
<dbReference type="InterPro" id="IPR013830">
    <property type="entry name" value="SGNH_hydro"/>
</dbReference>
<evidence type="ECO:0000313" key="3">
    <source>
        <dbReference type="Proteomes" id="UP001500187"/>
    </source>
</evidence>
<comment type="caution">
    <text evidence="2">The sequence shown here is derived from an EMBL/GenBank/DDBJ whole genome shotgun (WGS) entry which is preliminary data.</text>
</comment>
<evidence type="ECO:0000313" key="2">
    <source>
        <dbReference type="EMBL" id="GAA4800580.1"/>
    </source>
</evidence>
<accession>A0ABP9BV69</accession>
<dbReference type="InterPro" id="IPR053140">
    <property type="entry name" value="GDSL_Rv0518-like"/>
</dbReference>
<organism evidence="2 3">
    <name type="scientific">Rothia endophytica</name>
    <dbReference type="NCBI Taxonomy" id="1324766"/>
    <lineage>
        <taxon>Bacteria</taxon>
        <taxon>Bacillati</taxon>
        <taxon>Actinomycetota</taxon>
        <taxon>Actinomycetes</taxon>
        <taxon>Micrococcales</taxon>
        <taxon>Micrococcaceae</taxon>
        <taxon>Rothia</taxon>
    </lineage>
</organism>
<protein>
    <submittedName>
        <fullName evidence="2">SGNH/GDSL hydrolase family protein</fullName>
    </submittedName>
</protein>
<gene>
    <name evidence="2" type="ORF">GCM10023352_20830</name>
</gene>
<dbReference type="SUPFAM" id="SSF52266">
    <property type="entry name" value="SGNH hydrolase"/>
    <property type="match status" value="1"/>
</dbReference>
<evidence type="ECO:0000259" key="1">
    <source>
        <dbReference type="Pfam" id="PF13472"/>
    </source>
</evidence>
<dbReference type="Gene3D" id="3.40.50.1110">
    <property type="entry name" value="SGNH hydrolase"/>
    <property type="match status" value="1"/>
</dbReference>
<dbReference type="EMBL" id="BAABKP010000007">
    <property type="protein sequence ID" value="GAA4800580.1"/>
    <property type="molecule type" value="Genomic_DNA"/>
</dbReference>
<dbReference type="CDD" id="cd01832">
    <property type="entry name" value="SGNH_hydrolase_like_1"/>
    <property type="match status" value="1"/>
</dbReference>
<keyword evidence="2" id="KW-0378">Hydrolase</keyword>